<dbReference type="PROSITE" id="PS50943">
    <property type="entry name" value="HTH_CROC1"/>
    <property type="match status" value="1"/>
</dbReference>
<dbReference type="SUPFAM" id="SSF47413">
    <property type="entry name" value="lambda repressor-like DNA-binding domains"/>
    <property type="match status" value="1"/>
</dbReference>
<dbReference type="Proteomes" id="UP000199158">
    <property type="component" value="Unassembled WGS sequence"/>
</dbReference>
<dbReference type="Gene3D" id="1.10.260.40">
    <property type="entry name" value="lambda repressor-like DNA-binding domains"/>
    <property type="match status" value="1"/>
</dbReference>
<dbReference type="GO" id="GO:0003700">
    <property type="term" value="F:DNA-binding transcription factor activity"/>
    <property type="evidence" value="ECO:0007669"/>
    <property type="project" value="TreeGrafter"/>
</dbReference>
<feature type="domain" description="HTH cro/C1-type" evidence="2">
    <location>
        <begin position="9"/>
        <end position="63"/>
    </location>
</feature>
<dbReference type="CDD" id="cd00093">
    <property type="entry name" value="HTH_XRE"/>
    <property type="match status" value="1"/>
</dbReference>
<accession>A0A1H8AFF7</accession>
<name>A0A1H8AFF7_9FIRM</name>
<dbReference type="PANTHER" id="PTHR46797">
    <property type="entry name" value="HTH-TYPE TRANSCRIPTIONAL REGULATOR"/>
    <property type="match status" value="1"/>
</dbReference>
<keyword evidence="1 3" id="KW-0238">DNA-binding</keyword>
<evidence type="ECO:0000259" key="2">
    <source>
        <dbReference type="PROSITE" id="PS50943"/>
    </source>
</evidence>
<dbReference type="SMART" id="SM00530">
    <property type="entry name" value="HTH_XRE"/>
    <property type="match status" value="1"/>
</dbReference>
<evidence type="ECO:0000256" key="1">
    <source>
        <dbReference type="ARBA" id="ARBA00023125"/>
    </source>
</evidence>
<sequence>MVFDFGYRLRELREQKNMTQVQVAKRLNLSKATISGYENNIKTPSLEVLKHLAILFEVPTDYLLGFENRKMLIIEGLTEHQQEILIKLIYEFKKNKS</sequence>
<evidence type="ECO:0000313" key="4">
    <source>
        <dbReference type="Proteomes" id="UP000199158"/>
    </source>
</evidence>
<gene>
    <name evidence="3" type="ORF">SAMN05216180_1252</name>
</gene>
<keyword evidence="4" id="KW-1185">Reference proteome</keyword>
<dbReference type="GO" id="GO:0003677">
    <property type="term" value="F:DNA binding"/>
    <property type="evidence" value="ECO:0007669"/>
    <property type="project" value="UniProtKB-KW"/>
</dbReference>
<dbReference type="AlphaFoldDB" id="A0A1H8AFF7"/>
<dbReference type="STRING" id="474960.SAMN05216180_1252"/>
<organism evidence="3 4">
    <name type="scientific">Hydrogenoanaerobacterium saccharovorans</name>
    <dbReference type="NCBI Taxonomy" id="474960"/>
    <lineage>
        <taxon>Bacteria</taxon>
        <taxon>Bacillati</taxon>
        <taxon>Bacillota</taxon>
        <taxon>Clostridia</taxon>
        <taxon>Eubacteriales</taxon>
        <taxon>Oscillospiraceae</taxon>
        <taxon>Hydrogenoanaerobacterium</taxon>
    </lineage>
</organism>
<dbReference type="Pfam" id="PF01381">
    <property type="entry name" value="HTH_3"/>
    <property type="match status" value="1"/>
</dbReference>
<dbReference type="InterPro" id="IPR001387">
    <property type="entry name" value="Cro/C1-type_HTH"/>
</dbReference>
<evidence type="ECO:0000313" key="3">
    <source>
        <dbReference type="EMBL" id="SEM68267.1"/>
    </source>
</evidence>
<dbReference type="EMBL" id="FOCG01000001">
    <property type="protein sequence ID" value="SEM68267.1"/>
    <property type="molecule type" value="Genomic_DNA"/>
</dbReference>
<dbReference type="RefSeq" id="WP_092752722.1">
    <property type="nucleotide sequence ID" value="NZ_FOCG01000001.1"/>
</dbReference>
<dbReference type="InterPro" id="IPR050807">
    <property type="entry name" value="TransReg_Diox_bact_type"/>
</dbReference>
<reference evidence="3 4" key="1">
    <citation type="submission" date="2016-10" db="EMBL/GenBank/DDBJ databases">
        <authorList>
            <person name="de Groot N.N."/>
        </authorList>
    </citation>
    <scope>NUCLEOTIDE SEQUENCE [LARGE SCALE GENOMIC DNA]</scope>
    <source>
        <strain evidence="3 4">CGMCC 1.5070</strain>
    </source>
</reference>
<proteinExistence type="predicted"/>
<protein>
    <submittedName>
        <fullName evidence="3">DNA-binding transcriptional regulator, XRE-family HTH domain</fullName>
    </submittedName>
</protein>
<dbReference type="InterPro" id="IPR010982">
    <property type="entry name" value="Lambda_DNA-bd_dom_sf"/>
</dbReference>
<dbReference type="GO" id="GO:0005829">
    <property type="term" value="C:cytosol"/>
    <property type="evidence" value="ECO:0007669"/>
    <property type="project" value="TreeGrafter"/>
</dbReference>
<dbReference type="PANTHER" id="PTHR46797:SF1">
    <property type="entry name" value="METHYLPHOSPHONATE SYNTHASE"/>
    <property type="match status" value="1"/>
</dbReference>
<dbReference type="OrthoDB" id="1856733at2"/>